<accession>A0A553NUP0</accession>
<feature type="transmembrane region" description="Helical" evidence="8">
    <location>
        <begin position="149"/>
        <end position="167"/>
    </location>
</feature>
<protein>
    <recommendedName>
        <fullName evidence="11">Equilibrative nucleoside transporter 3</fullName>
    </recommendedName>
</protein>
<evidence type="ECO:0000256" key="6">
    <source>
        <dbReference type="ARBA" id="ARBA00023136"/>
    </source>
</evidence>
<dbReference type="PANTHER" id="PTHR10332">
    <property type="entry name" value="EQUILIBRATIVE NUCLEOSIDE TRANSPORTER"/>
    <property type="match status" value="1"/>
</dbReference>
<dbReference type="GO" id="GO:0005886">
    <property type="term" value="C:plasma membrane"/>
    <property type="evidence" value="ECO:0007669"/>
    <property type="project" value="TreeGrafter"/>
</dbReference>
<dbReference type="OrthoDB" id="6370660at2759"/>
<feature type="region of interest" description="Disordered" evidence="7">
    <location>
        <begin position="58"/>
        <end position="78"/>
    </location>
</feature>
<keyword evidence="5 8" id="KW-1133">Transmembrane helix</keyword>
<dbReference type="InterPro" id="IPR036259">
    <property type="entry name" value="MFS_trans_sf"/>
</dbReference>
<evidence type="ECO:0000313" key="10">
    <source>
        <dbReference type="Proteomes" id="UP000318571"/>
    </source>
</evidence>
<evidence type="ECO:0000256" key="7">
    <source>
        <dbReference type="SAM" id="MobiDB-lite"/>
    </source>
</evidence>
<feature type="transmembrane region" description="Helical" evidence="8">
    <location>
        <begin position="210"/>
        <end position="235"/>
    </location>
</feature>
<dbReference type="Proteomes" id="UP000318571">
    <property type="component" value="Chromosome 1"/>
</dbReference>
<name>A0A553NUP0_TIGCA</name>
<keyword evidence="6 8" id="KW-0472">Membrane</keyword>
<evidence type="ECO:0008006" key="11">
    <source>
        <dbReference type="Google" id="ProtNLM"/>
    </source>
</evidence>
<dbReference type="SUPFAM" id="SSF103473">
    <property type="entry name" value="MFS general substrate transporter"/>
    <property type="match status" value="1"/>
</dbReference>
<keyword evidence="4 8" id="KW-0812">Transmembrane</keyword>
<feature type="transmembrane region" description="Helical" evidence="8">
    <location>
        <begin position="87"/>
        <end position="108"/>
    </location>
</feature>
<evidence type="ECO:0000256" key="4">
    <source>
        <dbReference type="ARBA" id="ARBA00022692"/>
    </source>
</evidence>
<dbReference type="PRINTS" id="PR01130">
    <property type="entry name" value="DERENTRNSPRT"/>
</dbReference>
<comment type="caution">
    <text evidence="9">The sequence shown here is derived from an EMBL/GenBank/DDBJ whole genome shotgun (WGS) entry which is preliminary data.</text>
</comment>
<reference evidence="9 10" key="1">
    <citation type="journal article" date="2018" name="Nat. Ecol. Evol.">
        <title>Genomic signatures of mitonuclear coevolution across populations of Tigriopus californicus.</title>
        <authorList>
            <person name="Barreto F.S."/>
            <person name="Watson E.T."/>
            <person name="Lima T.G."/>
            <person name="Willett C.S."/>
            <person name="Edmands S."/>
            <person name="Li W."/>
            <person name="Burton R.S."/>
        </authorList>
    </citation>
    <scope>NUCLEOTIDE SEQUENCE [LARGE SCALE GENOMIC DNA]</scope>
    <source>
        <strain evidence="9 10">San Diego</strain>
    </source>
</reference>
<feature type="transmembrane region" description="Helical" evidence="8">
    <location>
        <begin position="374"/>
        <end position="393"/>
    </location>
</feature>
<evidence type="ECO:0000256" key="2">
    <source>
        <dbReference type="ARBA" id="ARBA00007965"/>
    </source>
</evidence>
<feature type="transmembrane region" description="Helical" evidence="8">
    <location>
        <begin position="179"/>
        <end position="198"/>
    </location>
</feature>
<evidence type="ECO:0000256" key="5">
    <source>
        <dbReference type="ARBA" id="ARBA00022989"/>
    </source>
</evidence>
<organism evidence="9 10">
    <name type="scientific">Tigriopus californicus</name>
    <name type="common">Marine copepod</name>
    <dbReference type="NCBI Taxonomy" id="6832"/>
    <lineage>
        <taxon>Eukaryota</taxon>
        <taxon>Metazoa</taxon>
        <taxon>Ecdysozoa</taxon>
        <taxon>Arthropoda</taxon>
        <taxon>Crustacea</taxon>
        <taxon>Multicrustacea</taxon>
        <taxon>Hexanauplia</taxon>
        <taxon>Copepoda</taxon>
        <taxon>Harpacticoida</taxon>
        <taxon>Harpacticidae</taxon>
        <taxon>Tigriopus</taxon>
    </lineage>
</organism>
<proteinExistence type="inferred from homology"/>
<dbReference type="OMA" id="TICKWIS"/>
<evidence type="ECO:0000313" key="9">
    <source>
        <dbReference type="EMBL" id="TRY69151.1"/>
    </source>
</evidence>
<evidence type="ECO:0000256" key="3">
    <source>
        <dbReference type="ARBA" id="ARBA00022448"/>
    </source>
</evidence>
<keyword evidence="10" id="KW-1185">Reference proteome</keyword>
<dbReference type="EMBL" id="VCGU01000010">
    <property type="protein sequence ID" value="TRY69151.1"/>
    <property type="molecule type" value="Genomic_DNA"/>
</dbReference>
<evidence type="ECO:0000256" key="8">
    <source>
        <dbReference type="SAM" id="Phobius"/>
    </source>
</evidence>
<feature type="transmembrane region" description="Helical" evidence="8">
    <location>
        <begin position="275"/>
        <end position="297"/>
    </location>
</feature>
<dbReference type="PIRSF" id="PIRSF016379">
    <property type="entry name" value="ENT"/>
    <property type="match status" value="1"/>
</dbReference>
<dbReference type="GO" id="GO:0005337">
    <property type="term" value="F:nucleoside transmembrane transporter activity"/>
    <property type="evidence" value="ECO:0007669"/>
    <property type="project" value="InterPro"/>
</dbReference>
<dbReference type="Pfam" id="PF01733">
    <property type="entry name" value="Nucleoside_tran"/>
    <property type="match status" value="1"/>
</dbReference>
<keyword evidence="3" id="KW-0813">Transport</keyword>
<dbReference type="AlphaFoldDB" id="A0A553NUP0"/>
<gene>
    <name evidence="9" type="ORF">TCAL_02182</name>
</gene>
<comment type="subcellular location">
    <subcellularLocation>
        <location evidence="1">Membrane</location>
        <topology evidence="1">Multi-pass membrane protein</topology>
    </subcellularLocation>
</comment>
<sequence length="513" mass="57224">MANAARSGPDGFRPLLALVLPEDEDLLGPDEIREVELSSDSEDDNLDLLNSSEALIRRHHRGSRRTQSESTEEDPLLGRSEPSDPYFMVYFVFYLLGMGTLLPWNFFISVSSFWNYKFREVTNTSSLWAIQNGTDLEISSHQTALQEEFTSYLAIASNIPNAMFVILNALVGQNFQLKYRIFVSLGLVIGFFGIVLVFSETNSDDWQKEFMVLILILVVLINCCSAIFQGGVFGVAGKFPPKYMGSIMAGQAMGGVFPALVDIVVISANVQAKDTGFACFLIATLCLIASFVSFAWVRRTKFFKFYAETPLSLSRQPDLDVLVPVTPSIFTVFTKSWHYCLAIYVTFSTTLAVFPAITVLIQSRFNDHDPTSKSWADLYFTPVTCFLLFNVGDYLGRILSSRLKWPGPNRRGKLFLLMASILRIGFIPLFMFCNVAPDRRSLPVVFHSDMVYVLFMATFAVSNGYLGNICMLHGPKLFHSSELQESAAMMLVACLVLGTSTGSFLSYPIVSLI</sequence>
<feature type="transmembrane region" description="Helical" evidence="8">
    <location>
        <begin position="487"/>
        <end position="510"/>
    </location>
</feature>
<comment type="similarity">
    <text evidence="2">Belongs to the SLC29A/ENT transporter (TC 2.A.57) family.</text>
</comment>
<dbReference type="PANTHER" id="PTHR10332:SF88">
    <property type="entry name" value="EQUILIBRATIVE NUCLEOSIDE TRANSPORTER 1, ISOFORM A"/>
    <property type="match status" value="1"/>
</dbReference>
<feature type="transmembrane region" description="Helical" evidence="8">
    <location>
        <begin position="444"/>
        <end position="466"/>
    </location>
</feature>
<dbReference type="InterPro" id="IPR002259">
    <property type="entry name" value="Eqnu_transpt"/>
</dbReference>
<feature type="transmembrane region" description="Helical" evidence="8">
    <location>
        <begin position="414"/>
        <end position="432"/>
    </location>
</feature>
<evidence type="ECO:0000256" key="1">
    <source>
        <dbReference type="ARBA" id="ARBA00004141"/>
    </source>
</evidence>
<feature type="transmembrane region" description="Helical" evidence="8">
    <location>
        <begin position="341"/>
        <end position="362"/>
    </location>
</feature>
<feature type="transmembrane region" description="Helical" evidence="8">
    <location>
        <begin position="247"/>
        <end position="269"/>
    </location>
</feature>